<dbReference type="KEGG" id="alim:106517210"/>
<gene>
    <name evidence="9" type="primary">si:ch211-266i6.3</name>
</gene>
<evidence type="ECO:0000256" key="3">
    <source>
        <dbReference type="ARBA" id="ARBA00022490"/>
    </source>
</evidence>
<feature type="domain" description="Cytoskeleton-associated protein 2 C-terminal" evidence="7">
    <location>
        <begin position="240"/>
        <end position="290"/>
    </location>
</feature>
<dbReference type="PANTHER" id="PTHR16076">
    <property type="entry name" value="CYTOSKELETON ASSOCIATED PROTEIN 2-RELATED"/>
    <property type="match status" value="1"/>
</dbReference>
<evidence type="ECO:0000259" key="7">
    <source>
        <dbReference type="Pfam" id="PF15297"/>
    </source>
</evidence>
<feature type="region of interest" description="Disordered" evidence="6">
    <location>
        <begin position="1"/>
        <end position="94"/>
    </location>
</feature>
<evidence type="ECO:0000313" key="9">
    <source>
        <dbReference type="RefSeq" id="XP_013863384.1"/>
    </source>
</evidence>
<evidence type="ECO:0000313" key="8">
    <source>
        <dbReference type="Proteomes" id="UP000192220"/>
    </source>
</evidence>
<dbReference type="InParanoid" id="A0A2I4B6M1"/>
<feature type="domain" description="Cytoskeleton-associated protein 2 C-terminal" evidence="7">
    <location>
        <begin position="389"/>
        <end position="534"/>
    </location>
</feature>
<dbReference type="FunCoup" id="A0A2I4B6M1">
    <property type="interactions" value="770"/>
</dbReference>
<reference evidence="9" key="1">
    <citation type="submission" date="2025-08" db="UniProtKB">
        <authorList>
            <consortium name="RefSeq"/>
        </authorList>
    </citation>
    <scope>IDENTIFICATION</scope>
    <source>
        <strain evidence="9">Quisiro</strain>
        <tissue evidence="9">Liver</tissue>
    </source>
</reference>
<keyword evidence="4" id="KW-0597">Phosphoprotein</keyword>
<dbReference type="Proteomes" id="UP000192220">
    <property type="component" value="Unplaced"/>
</dbReference>
<dbReference type="STRING" id="52670.A0A2I4B6M1"/>
<dbReference type="Pfam" id="PF15297">
    <property type="entry name" value="CKAP2_C"/>
    <property type="match status" value="2"/>
</dbReference>
<feature type="compositionally biased region" description="Polar residues" evidence="6">
    <location>
        <begin position="32"/>
        <end position="45"/>
    </location>
</feature>
<comment type="similarity">
    <text evidence="2">Belongs to the CKAP2 family.</text>
</comment>
<keyword evidence="3" id="KW-0963">Cytoplasm</keyword>
<name>A0A2I4B6M1_AUSLI</name>
<accession>A0A2I4B6M1</accession>
<feature type="region of interest" description="Disordered" evidence="6">
    <location>
        <begin position="147"/>
        <end position="240"/>
    </location>
</feature>
<evidence type="ECO:0000256" key="5">
    <source>
        <dbReference type="ARBA" id="ARBA00023212"/>
    </source>
</evidence>
<evidence type="ECO:0000256" key="4">
    <source>
        <dbReference type="ARBA" id="ARBA00022553"/>
    </source>
</evidence>
<dbReference type="GO" id="GO:0015630">
    <property type="term" value="C:microtubule cytoskeleton"/>
    <property type="evidence" value="ECO:0007669"/>
    <property type="project" value="TreeGrafter"/>
</dbReference>
<comment type="subcellular location">
    <subcellularLocation>
        <location evidence="1">Cytoplasm</location>
        <location evidence="1">Cytoskeleton</location>
    </subcellularLocation>
</comment>
<evidence type="ECO:0000256" key="6">
    <source>
        <dbReference type="SAM" id="MobiDB-lite"/>
    </source>
</evidence>
<dbReference type="RefSeq" id="XP_013863384.1">
    <property type="nucleotide sequence ID" value="XM_014007930.1"/>
</dbReference>
<dbReference type="InterPro" id="IPR029197">
    <property type="entry name" value="CKAP2_C"/>
</dbReference>
<organism evidence="8 9">
    <name type="scientific">Austrofundulus limnaeus</name>
    <name type="common">Annual killifish</name>
    <dbReference type="NCBI Taxonomy" id="52670"/>
    <lineage>
        <taxon>Eukaryota</taxon>
        <taxon>Metazoa</taxon>
        <taxon>Chordata</taxon>
        <taxon>Craniata</taxon>
        <taxon>Vertebrata</taxon>
        <taxon>Euteleostomi</taxon>
        <taxon>Actinopterygii</taxon>
        <taxon>Neopterygii</taxon>
        <taxon>Teleostei</taxon>
        <taxon>Neoteleostei</taxon>
        <taxon>Acanthomorphata</taxon>
        <taxon>Ovalentaria</taxon>
        <taxon>Atherinomorphae</taxon>
        <taxon>Cyprinodontiformes</taxon>
        <taxon>Rivulidae</taxon>
        <taxon>Austrofundulus</taxon>
    </lineage>
</organism>
<sequence>MESAAISRRQHTNKRGNKENTLPAHGPKSLIQRDQTSAVPFQLQGNKKEITTKPQSLPAKPKKVDSKPVLGDAQKKVTTVQRGVKATTPDVQRPTCGQEQAVVVRKTTAEALKALPAAPSSKSAPGMYRGKIIQSKIGSIWKSSDTVGTLKSSVPRSDGQRHENVSKKNGFQSVAVPKTSKSVFDKPAQVTKASASTSRPAGFSSHRPLTRTISAPVRSAGSRNTTVVPNPNTKPKIPVTDKVNKPAAFSSLSQYRLTMETAEERRAKLAEWKASKGKTLKRPAMTAAAPSNKVPAKGKVEVQSLVEPLIAAEPSLQADTLQAAAAAAGTQGEDLTHGQTPELMNTTLDLLENSALDLSADPQDRVDDIVMNLCDALESLVTPSRCSDELQQVNEDCDDAENKPECSQMVENERMKAEEVKKEIDQEEESVDVRKATPDMKDASVIKYSVKTTPYLQSVKKTINEEVSTSKTRRSIKDVKFLTPVRRSCRIQRKSSCLPSMLVDHDPCVSSLAELVQLNEDDANAYIYRKNPALLQELPDQGRP</sequence>
<dbReference type="PANTHER" id="PTHR16076:SF8">
    <property type="entry name" value="CYTOSKELETON-ASSOCIATED PROTEIN 2"/>
    <property type="match status" value="1"/>
</dbReference>
<protein>
    <submittedName>
        <fullName evidence="9">Cytoskeleton-associated protein 2</fullName>
    </submittedName>
</protein>
<proteinExistence type="inferred from homology"/>
<keyword evidence="8" id="KW-1185">Reference proteome</keyword>
<keyword evidence="5" id="KW-0206">Cytoskeleton</keyword>
<dbReference type="GO" id="GO:0007026">
    <property type="term" value="P:negative regulation of microtubule depolymerization"/>
    <property type="evidence" value="ECO:0007669"/>
    <property type="project" value="TreeGrafter"/>
</dbReference>
<dbReference type="OrthoDB" id="9945093at2759"/>
<evidence type="ECO:0000256" key="2">
    <source>
        <dbReference type="ARBA" id="ARBA00009468"/>
    </source>
</evidence>
<dbReference type="InterPro" id="IPR026165">
    <property type="entry name" value="CKAP2_fam"/>
</dbReference>
<evidence type="ECO:0000256" key="1">
    <source>
        <dbReference type="ARBA" id="ARBA00004245"/>
    </source>
</evidence>
<feature type="compositionally biased region" description="Polar residues" evidence="6">
    <location>
        <begin position="221"/>
        <end position="233"/>
    </location>
</feature>
<dbReference type="AlphaFoldDB" id="A0A2I4B6M1"/>